<keyword evidence="2" id="KW-1185">Reference proteome</keyword>
<organism evidence="1 2">
    <name type="scientific">Colletotrichum spaethianum</name>
    <dbReference type="NCBI Taxonomy" id="700344"/>
    <lineage>
        <taxon>Eukaryota</taxon>
        <taxon>Fungi</taxon>
        <taxon>Dikarya</taxon>
        <taxon>Ascomycota</taxon>
        <taxon>Pezizomycotina</taxon>
        <taxon>Sordariomycetes</taxon>
        <taxon>Hypocreomycetidae</taxon>
        <taxon>Glomerellales</taxon>
        <taxon>Glomerellaceae</taxon>
        <taxon>Colletotrichum</taxon>
        <taxon>Colletotrichum spaethianum species complex</taxon>
    </lineage>
</organism>
<name>A0AA37LCR7_9PEZI</name>
<dbReference type="Proteomes" id="UP001055115">
    <property type="component" value="Unassembled WGS sequence"/>
</dbReference>
<sequence>MPAFGKDERKEMDDEIYVNLTFAGVDGMLMPANTARRVIATNSIVAVAQIECFLGKGLGRPAFDGEYRVATPVAPYGSGFGPYEGAPPRVRPHLDRADVDLGLLRRALYDCRIVPIRF</sequence>
<dbReference type="GeneID" id="73327001"/>
<reference evidence="1 2" key="1">
    <citation type="submission" date="2022-03" db="EMBL/GenBank/DDBJ databases">
        <title>Genome data of Colletotrichum spp.</title>
        <authorList>
            <person name="Utami Y.D."/>
            <person name="Hiruma K."/>
        </authorList>
    </citation>
    <scope>NUCLEOTIDE SEQUENCE [LARGE SCALE GENOMIC DNA]</scope>
    <source>
        <strain evidence="1 2">MAFF 239500</strain>
    </source>
</reference>
<protein>
    <submittedName>
        <fullName evidence="1">Uncharacterized protein</fullName>
    </submittedName>
</protein>
<gene>
    <name evidence="1" type="ORF">ColSpa_06199</name>
</gene>
<accession>A0AA37LCR7</accession>
<evidence type="ECO:0000313" key="2">
    <source>
        <dbReference type="Proteomes" id="UP001055115"/>
    </source>
</evidence>
<comment type="caution">
    <text evidence="1">The sequence shown here is derived from an EMBL/GenBank/DDBJ whole genome shotgun (WGS) entry which is preliminary data.</text>
</comment>
<dbReference type="RefSeq" id="XP_049128368.1">
    <property type="nucleotide sequence ID" value="XM_049272411.1"/>
</dbReference>
<evidence type="ECO:0000313" key="1">
    <source>
        <dbReference type="EMBL" id="GKT46018.1"/>
    </source>
</evidence>
<proteinExistence type="predicted"/>
<dbReference type="EMBL" id="BQXU01000014">
    <property type="protein sequence ID" value="GKT46018.1"/>
    <property type="molecule type" value="Genomic_DNA"/>
</dbReference>
<dbReference type="AlphaFoldDB" id="A0AA37LCR7"/>